<evidence type="ECO:0000256" key="1">
    <source>
        <dbReference type="ARBA" id="ARBA00001798"/>
    </source>
</evidence>
<dbReference type="SUPFAM" id="SSF57850">
    <property type="entry name" value="RING/U-box"/>
    <property type="match status" value="1"/>
</dbReference>
<dbReference type="PANTHER" id="PTHR11685">
    <property type="entry name" value="RBR FAMILY RING FINGER AND IBR DOMAIN-CONTAINING"/>
    <property type="match status" value="1"/>
</dbReference>
<dbReference type="SMART" id="SM00647">
    <property type="entry name" value="IBR"/>
    <property type="match status" value="1"/>
</dbReference>
<evidence type="ECO:0000313" key="10">
    <source>
        <dbReference type="EMBL" id="CAE8716232.1"/>
    </source>
</evidence>
<keyword evidence="6" id="KW-0863">Zinc-finger</keyword>
<dbReference type="EMBL" id="CAJNNW010032926">
    <property type="protein sequence ID" value="CAE8716232.1"/>
    <property type="molecule type" value="Genomic_DNA"/>
</dbReference>
<dbReference type="EC" id="2.3.2.31" evidence="2"/>
<dbReference type="InterPro" id="IPR002867">
    <property type="entry name" value="IBR_dom"/>
</dbReference>
<dbReference type="Proteomes" id="UP000626109">
    <property type="component" value="Unassembled WGS sequence"/>
</dbReference>
<dbReference type="Pfam" id="PF22191">
    <property type="entry name" value="IBR_1"/>
    <property type="match status" value="1"/>
</dbReference>
<dbReference type="GO" id="GO:0061630">
    <property type="term" value="F:ubiquitin protein ligase activity"/>
    <property type="evidence" value="ECO:0007669"/>
    <property type="project" value="UniProtKB-EC"/>
</dbReference>
<accession>A0A813L4A5</accession>
<evidence type="ECO:0000256" key="4">
    <source>
        <dbReference type="ARBA" id="ARBA00022723"/>
    </source>
</evidence>
<feature type="non-terminal residue" evidence="10">
    <location>
        <position position="105"/>
    </location>
</feature>
<evidence type="ECO:0000256" key="3">
    <source>
        <dbReference type="ARBA" id="ARBA00022679"/>
    </source>
</evidence>
<organism evidence="10 11">
    <name type="scientific">Polarella glacialis</name>
    <name type="common">Dinoflagellate</name>
    <dbReference type="NCBI Taxonomy" id="89957"/>
    <lineage>
        <taxon>Eukaryota</taxon>
        <taxon>Sar</taxon>
        <taxon>Alveolata</taxon>
        <taxon>Dinophyceae</taxon>
        <taxon>Suessiales</taxon>
        <taxon>Suessiaceae</taxon>
        <taxon>Polarella</taxon>
    </lineage>
</organism>
<dbReference type="InterPro" id="IPR044066">
    <property type="entry name" value="TRIAD_supradom"/>
</dbReference>
<evidence type="ECO:0000256" key="7">
    <source>
        <dbReference type="ARBA" id="ARBA00022786"/>
    </source>
</evidence>
<dbReference type="GO" id="GO:0016567">
    <property type="term" value="P:protein ubiquitination"/>
    <property type="evidence" value="ECO:0007669"/>
    <property type="project" value="InterPro"/>
</dbReference>
<name>A0A813L4A5_POLGL</name>
<keyword evidence="5" id="KW-0677">Repeat</keyword>
<evidence type="ECO:0000313" key="11">
    <source>
        <dbReference type="Proteomes" id="UP000626109"/>
    </source>
</evidence>
<gene>
    <name evidence="10" type="ORF">PGLA2088_LOCUS38969</name>
</gene>
<dbReference type="GO" id="GO:0008270">
    <property type="term" value="F:zinc ion binding"/>
    <property type="evidence" value="ECO:0007669"/>
    <property type="project" value="UniProtKB-KW"/>
</dbReference>
<sequence length="105" mass="11563">DHGSLHCKKFQRLRHEVISGKAAIGEKESEGMVQRSSKSCPSCQMPIQKDGGCNFMDCPNCRRHFCWSCGRILKGSHQAHTCDAGFEGSQVVAQTPQGRPCVELT</sequence>
<keyword evidence="3" id="KW-0808">Transferase</keyword>
<reference evidence="10" key="1">
    <citation type="submission" date="2021-02" db="EMBL/GenBank/DDBJ databases">
        <authorList>
            <person name="Dougan E. K."/>
            <person name="Rhodes N."/>
            <person name="Thang M."/>
            <person name="Chan C."/>
        </authorList>
    </citation>
    <scope>NUCLEOTIDE SEQUENCE</scope>
</reference>
<dbReference type="AlphaFoldDB" id="A0A813L4A5"/>
<evidence type="ECO:0000256" key="5">
    <source>
        <dbReference type="ARBA" id="ARBA00022737"/>
    </source>
</evidence>
<evidence type="ECO:0000256" key="2">
    <source>
        <dbReference type="ARBA" id="ARBA00012251"/>
    </source>
</evidence>
<keyword evidence="7" id="KW-0833">Ubl conjugation pathway</keyword>
<keyword evidence="8" id="KW-0862">Zinc</keyword>
<dbReference type="InterPro" id="IPR031127">
    <property type="entry name" value="E3_UB_ligase_RBR"/>
</dbReference>
<evidence type="ECO:0000256" key="6">
    <source>
        <dbReference type="ARBA" id="ARBA00022771"/>
    </source>
</evidence>
<dbReference type="Gene3D" id="1.20.120.1750">
    <property type="match status" value="1"/>
</dbReference>
<evidence type="ECO:0000256" key="8">
    <source>
        <dbReference type="ARBA" id="ARBA00022833"/>
    </source>
</evidence>
<dbReference type="PROSITE" id="PS51873">
    <property type="entry name" value="TRIAD"/>
    <property type="match status" value="1"/>
</dbReference>
<feature type="non-terminal residue" evidence="10">
    <location>
        <position position="1"/>
    </location>
</feature>
<protein>
    <recommendedName>
        <fullName evidence="2">RBR-type E3 ubiquitin transferase</fullName>
        <ecNumber evidence="2">2.3.2.31</ecNumber>
    </recommendedName>
</protein>
<evidence type="ECO:0000259" key="9">
    <source>
        <dbReference type="PROSITE" id="PS51873"/>
    </source>
</evidence>
<proteinExistence type="predicted"/>
<comment type="catalytic activity">
    <reaction evidence="1">
        <text>[E2 ubiquitin-conjugating enzyme]-S-ubiquitinyl-L-cysteine + [acceptor protein]-L-lysine = [E2 ubiquitin-conjugating enzyme]-L-cysteine + [acceptor protein]-N(6)-ubiquitinyl-L-lysine.</text>
        <dbReference type="EC" id="2.3.2.31"/>
    </reaction>
</comment>
<keyword evidence="4" id="KW-0479">Metal-binding</keyword>
<feature type="domain" description="RING-type" evidence="9">
    <location>
        <begin position="1"/>
        <end position="92"/>
    </location>
</feature>
<comment type="caution">
    <text evidence="10">The sequence shown here is derived from an EMBL/GenBank/DDBJ whole genome shotgun (WGS) entry which is preliminary data.</text>
</comment>